<dbReference type="SUPFAM" id="SSF53955">
    <property type="entry name" value="Lysozyme-like"/>
    <property type="match status" value="1"/>
</dbReference>
<feature type="domain" description="Transglycosylase SLT" evidence="2">
    <location>
        <begin position="240"/>
        <end position="387"/>
    </location>
</feature>
<sequence>MRITVKLYGIFLFIVLFFSAESFVYGQSTSSLENDIKGKLNDLNQKISTNRSEISNLENLNNSLEKDVKILASNINKTELQIQATNLEISNTKNKISNLKNQIDSLQIQIIDKEDLLADNLKEVYKSDKVSLVELILMQKDFTEFFSDIEYINVLQGDINTTLGQLKVFKKDFDEKRLVLEEQLVEQEHLYVIQDIQFKDLNNNKIYKNNLISKNVLRSSDLEVKNQQYQELIAQLREQLYVISGLAKGINLGEAYNMASNVSQKTGLDPLFLMAIIKVESDWGGNVGGGNWRKDMNPQEQNAFIKITKKLGYDPDKMPVSTAPSYGWGGAMGPAQFLPRTWLENEAQIIKITGNNPPDPWTLEDAFAAAAIKLSRDGARAQNWNAEWKAAMVYFAGSRWNNPAYSFYGDRVMDVKEIIKSQLN</sequence>
<organism evidence="3 4">
    <name type="scientific">Candidatus Roizmanbacteria bacterium GW2011_GWA2_32_13</name>
    <dbReference type="NCBI Taxonomy" id="1618475"/>
    <lineage>
        <taxon>Bacteria</taxon>
        <taxon>Candidatus Roizmaniibacteriota</taxon>
    </lineage>
</organism>
<dbReference type="Proteomes" id="UP000034349">
    <property type="component" value="Unassembled WGS sequence"/>
</dbReference>
<dbReference type="EMBL" id="LBOK01000005">
    <property type="protein sequence ID" value="KKP37244.1"/>
    <property type="molecule type" value="Genomic_DNA"/>
</dbReference>
<accession>A0A0F9Z0H3</accession>
<feature type="coiled-coil region" evidence="1">
    <location>
        <begin position="40"/>
        <end position="116"/>
    </location>
</feature>
<dbReference type="Pfam" id="PF13406">
    <property type="entry name" value="SLT_2"/>
    <property type="match status" value="1"/>
</dbReference>
<dbReference type="Gene3D" id="6.10.250.3150">
    <property type="match status" value="1"/>
</dbReference>
<comment type="caution">
    <text evidence="3">The sequence shown here is derived from an EMBL/GenBank/DDBJ whole genome shotgun (WGS) entry which is preliminary data.</text>
</comment>
<dbReference type="AlphaFoldDB" id="A0A0F9Z0H3"/>
<proteinExistence type="predicted"/>
<dbReference type="InterPro" id="IPR031304">
    <property type="entry name" value="SLT_2"/>
</dbReference>
<gene>
    <name evidence="3" type="ORF">UR23_C0005G0024</name>
</gene>
<protein>
    <submittedName>
        <fullName evidence="3">Peptidase, M23 family</fullName>
    </submittedName>
</protein>
<evidence type="ECO:0000313" key="3">
    <source>
        <dbReference type="EMBL" id="KKP37244.1"/>
    </source>
</evidence>
<name>A0A0F9Z0H3_9BACT</name>
<evidence type="ECO:0000313" key="4">
    <source>
        <dbReference type="Proteomes" id="UP000034349"/>
    </source>
</evidence>
<keyword evidence="1" id="KW-0175">Coiled coil</keyword>
<evidence type="ECO:0000259" key="2">
    <source>
        <dbReference type="Pfam" id="PF13406"/>
    </source>
</evidence>
<dbReference type="Gene3D" id="1.10.530.10">
    <property type="match status" value="1"/>
</dbReference>
<dbReference type="InterPro" id="IPR023346">
    <property type="entry name" value="Lysozyme-like_dom_sf"/>
</dbReference>
<reference evidence="3 4" key="1">
    <citation type="journal article" date="2015" name="Nature">
        <title>rRNA introns, odd ribosomes, and small enigmatic genomes across a large radiation of phyla.</title>
        <authorList>
            <person name="Brown C.T."/>
            <person name="Hug L.A."/>
            <person name="Thomas B.C."/>
            <person name="Sharon I."/>
            <person name="Castelle C.J."/>
            <person name="Singh A."/>
            <person name="Wilkins M.J."/>
            <person name="Williams K.H."/>
            <person name="Banfield J.F."/>
        </authorList>
    </citation>
    <scope>NUCLEOTIDE SEQUENCE [LARGE SCALE GENOMIC DNA]</scope>
</reference>
<evidence type="ECO:0000256" key="1">
    <source>
        <dbReference type="SAM" id="Coils"/>
    </source>
</evidence>